<keyword evidence="4" id="KW-1185">Reference proteome</keyword>
<dbReference type="Pfam" id="PF07059">
    <property type="entry name" value="EDR2_C"/>
    <property type="match status" value="1"/>
</dbReference>
<feature type="domain" description="Protein ENHANCED DISEASE RESISTANCE 2 C-terminal" evidence="2">
    <location>
        <begin position="236"/>
        <end position="458"/>
    </location>
</feature>
<accession>A0A803MB31</accession>
<dbReference type="EnsemblPlants" id="AUR62026298-RA">
    <property type="protein sequence ID" value="AUR62026298-RA:cds"/>
    <property type="gene ID" value="AUR62026298"/>
</dbReference>
<organism evidence="3 4">
    <name type="scientific">Chenopodium quinoa</name>
    <name type="common">Quinoa</name>
    <dbReference type="NCBI Taxonomy" id="63459"/>
    <lineage>
        <taxon>Eukaryota</taxon>
        <taxon>Viridiplantae</taxon>
        <taxon>Streptophyta</taxon>
        <taxon>Embryophyta</taxon>
        <taxon>Tracheophyta</taxon>
        <taxon>Spermatophyta</taxon>
        <taxon>Magnoliopsida</taxon>
        <taxon>eudicotyledons</taxon>
        <taxon>Gunneridae</taxon>
        <taxon>Pentapetalae</taxon>
        <taxon>Caryophyllales</taxon>
        <taxon>Chenopodiaceae</taxon>
        <taxon>Chenopodioideae</taxon>
        <taxon>Atripliceae</taxon>
        <taxon>Chenopodium</taxon>
    </lineage>
</organism>
<dbReference type="PANTHER" id="PTHR31558:SF3">
    <property type="entry name" value="CW14 PROTEIN"/>
    <property type="match status" value="1"/>
</dbReference>
<dbReference type="AlphaFoldDB" id="A0A803MB31"/>
<dbReference type="InterPro" id="IPR009769">
    <property type="entry name" value="EDR2_C"/>
</dbReference>
<dbReference type="Proteomes" id="UP000596660">
    <property type="component" value="Unplaced"/>
</dbReference>
<evidence type="ECO:0000259" key="2">
    <source>
        <dbReference type="Pfam" id="PF07059"/>
    </source>
</evidence>
<dbReference type="Gramene" id="AUR62026298-RA">
    <property type="protein sequence ID" value="AUR62026298-RA:cds"/>
    <property type="gene ID" value="AUR62026298"/>
</dbReference>
<reference evidence="3" key="2">
    <citation type="submission" date="2021-03" db="UniProtKB">
        <authorList>
            <consortium name="EnsemblPlants"/>
        </authorList>
    </citation>
    <scope>IDENTIFICATION</scope>
</reference>
<evidence type="ECO:0000313" key="4">
    <source>
        <dbReference type="Proteomes" id="UP000596660"/>
    </source>
</evidence>
<sequence>MGACVSTPKGCVGKQSKRSKKKTHHSTSTATTGNNRKKRKSGIKKRVSSRLSDRSFDACNNTSFTDRSFTNPTYQGSSVEEAWYDSNMIFESDGEEDYQSIPEVGRNSHEVHSARNSMSDLGRNSMETKHPVYLDEISSSVDESSSKEDKMLDNCGILHNNCLPCLNTTTIPSIEKRNSLSSSPQSAKKKAALKLSFKWRDGPPNSRFSSKMLLQKPLAGSQVPFSRIEKRVMDSWSHIEPNSFRVRGQNYFRDKKKEFAPPYAAYYPIGVDLFLSPRKIEHVARFVELPAVNSSAGGFPPLLIVNAQVPLYPPAFFQNEVDGEGINIVMYFKINESFLKEIPSNFQESIRRLMDDEVEKVKGFPMDTIAPYRERLKILGRLGNVDDLHLSAAEKKLINAYNEKPVLSRPQHEFFTGENYFEIDLDMHRFSYISRKGFEAFLDRLKMCILDFGLTIQAS</sequence>
<evidence type="ECO:0000313" key="3">
    <source>
        <dbReference type="EnsemblPlants" id="AUR62026298-RA:cds"/>
    </source>
</evidence>
<evidence type="ECO:0000256" key="1">
    <source>
        <dbReference type="SAM" id="MobiDB-lite"/>
    </source>
</evidence>
<feature type="compositionally biased region" description="Basic residues" evidence="1">
    <location>
        <begin position="35"/>
        <end position="48"/>
    </location>
</feature>
<reference evidence="3" key="1">
    <citation type="journal article" date="2017" name="Nature">
        <title>The genome of Chenopodium quinoa.</title>
        <authorList>
            <person name="Jarvis D.E."/>
            <person name="Ho Y.S."/>
            <person name="Lightfoot D.J."/>
            <person name="Schmoeckel S.M."/>
            <person name="Li B."/>
            <person name="Borm T.J.A."/>
            <person name="Ohyanagi H."/>
            <person name="Mineta K."/>
            <person name="Michell C.T."/>
            <person name="Saber N."/>
            <person name="Kharbatia N.M."/>
            <person name="Rupper R.R."/>
            <person name="Sharp A.R."/>
            <person name="Dally N."/>
            <person name="Boughton B.A."/>
            <person name="Woo Y.H."/>
            <person name="Gao G."/>
            <person name="Schijlen E.G.W.M."/>
            <person name="Guo X."/>
            <person name="Momin A.A."/>
            <person name="Negrao S."/>
            <person name="Al-Babili S."/>
            <person name="Gehring C."/>
            <person name="Roessner U."/>
            <person name="Jung C."/>
            <person name="Murphy K."/>
            <person name="Arold S.T."/>
            <person name="Gojobori T."/>
            <person name="van der Linden C.G."/>
            <person name="van Loo E.N."/>
            <person name="Jellen E.N."/>
            <person name="Maughan P.J."/>
            <person name="Tester M."/>
        </authorList>
    </citation>
    <scope>NUCLEOTIDE SEQUENCE [LARGE SCALE GENOMIC DNA]</scope>
    <source>
        <strain evidence="3">cv. PI 614886</strain>
    </source>
</reference>
<proteinExistence type="predicted"/>
<feature type="compositionally biased region" description="Basic residues" evidence="1">
    <location>
        <begin position="15"/>
        <end position="25"/>
    </location>
</feature>
<feature type="region of interest" description="Disordered" evidence="1">
    <location>
        <begin position="1"/>
        <end position="71"/>
    </location>
</feature>
<name>A0A803MB31_CHEQI</name>
<dbReference type="OMA" id="CCIRINS"/>
<dbReference type="PANTHER" id="PTHR31558">
    <property type="entry name" value="CW14 PROTEIN"/>
    <property type="match status" value="1"/>
</dbReference>
<protein>
    <recommendedName>
        <fullName evidence="2">Protein ENHANCED DISEASE RESISTANCE 2 C-terminal domain-containing protein</fullName>
    </recommendedName>
</protein>
<feature type="compositionally biased region" description="Polar residues" evidence="1">
    <location>
        <begin position="58"/>
        <end position="71"/>
    </location>
</feature>